<dbReference type="InterPro" id="IPR036400">
    <property type="entry name" value="Cyt_B5-like_heme/steroid_sf"/>
</dbReference>
<dbReference type="SUPFAM" id="SSF55856">
    <property type="entry name" value="Cytochrome b5-like heme/steroid binding domain"/>
    <property type="match status" value="1"/>
</dbReference>
<evidence type="ECO:0000256" key="1">
    <source>
        <dbReference type="ARBA" id="ARBA00038357"/>
    </source>
</evidence>
<feature type="region of interest" description="Disordered" evidence="2">
    <location>
        <begin position="208"/>
        <end position="229"/>
    </location>
</feature>
<dbReference type="AlphaFoldDB" id="A0AAV9V276"/>
<feature type="compositionally biased region" description="Basic and acidic residues" evidence="2">
    <location>
        <begin position="209"/>
        <end position="229"/>
    </location>
</feature>
<dbReference type="Gene3D" id="3.10.120.10">
    <property type="entry name" value="Cytochrome b5-like heme/steroid binding domain"/>
    <property type="match status" value="1"/>
</dbReference>
<protein>
    <recommendedName>
        <fullName evidence="4">Cytochrome b5 heme-binding domain-containing protein</fullName>
    </recommendedName>
</protein>
<reference evidence="5 6" key="1">
    <citation type="submission" date="2019-10" db="EMBL/GenBank/DDBJ databases">
        <authorList>
            <person name="Palmer J.M."/>
        </authorList>
    </citation>
    <scope>NUCLEOTIDE SEQUENCE [LARGE SCALE GENOMIC DNA]</scope>
    <source>
        <strain evidence="5 6">TWF696</strain>
    </source>
</reference>
<proteinExistence type="inferred from homology"/>
<keyword evidence="6" id="KW-1185">Reference proteome</keyword>
<evidence type="ECO:0000313" key="6">
    <source>
        <dbReference type="Proteomes" id="UP001375240"/>
    </source>
</evidence>
<feature type="domain" description="Cytochrome b5 heme-binding" evidence="4">
    <location>
        <begin position="104"/>
        <end position="202"/>
    </location>
</feature>
<dbReference type="InterPro" id="IPR050577">
    <property type="entry name" value="MAPR/NEUFC/NENF-like"/>
</dbReference>
<evidence type="ECO:0000256" key="3">
    <source>
        <dbReference type="SAM" id="Phobius"/>
    </source>
</evidence>
<dbReference type="InterPro" id="IPR001199">
    <property type="entry name" value="Cyt_B5-like_heme/steroid-bd"/>
</dbReference>
<keyword evidence="3" id="KW-1133">Transmembrane helix</keyword>
<dbReference type="Pfam" id="PF00173">
    <property type="entry name" value="Cyt-b5"/>
    <property type="match status" value="1"/>
</dbReference>
<dbReference type="PANTHER" id="PTHR10281">
    <property type="entry name" value="MEMBRANE-ASSOCIATED PROGESTERONE RECEPTOR COMPONENT-RELATED"/>
    <property type="match status" value="1"/>
</dbReference>
<keyword evidence="3" id="KW-0472">Membrane</keyword>
<sequence length="229" mass="25436">MVQTRKQAREATPVPSASADATPSKQTPPPSAKKPKVSKAKLIEEEDRVTFGVLDLLRVLIGMALFSCTLSYFIIGDSYIWGQEKVARRYWNAIRKTLTTPIYMDEATLALYNGTDPALPIYLSINGTIYDVSAGRSKYGPGGGYSFFAGRDASRAYITGDFKNDLTWDVSGIDEERVQQSLGHWAKFFANHDTYTFVGYLVKTPKANPVEEDKASPPEPEPEHMPDEL</sequence>
<feature type="transmembrane region" description="Helical" evidence="3">
    <location>
        <begin position="56"/>
        <end position="75"/>
    </location>
</feature>
<keyword evidence="3" id="KW-0812">Transmembrane</keyword>
<comment type="similarity">
    <text evidence="1">Belongs to the cytochrome b5 family. MAPR subfamily.</text>
</comment>
<gene>
    <name evidence="5" type="ORF">TWF696_005158</name>
</gene>
<comment type="caution">
    <text evidence="5">The sequence shown here is derived from an EMBL/GenBank/DDBJ whole genome shotgun (WGS) entry which is preliminary data.</text>
</comment>
<organism evidence="5 6">
    <name type="scientific">Orbilia brochopaga</name>
    <dbReference type="NCBI Taxonomy" id="3140254"/>
    <lineage>
        <taxon>Eukaryota</taxon>
        <taxon>Fungi</taxon>
        <taxon>Dikarya</taxon>
        <taxon>Ascomycota</taxon>
        <taxon>Pezizomycotina</taxon>
        <taxon>Orbiliomycetes</taxon>
        <taxon>Orbiliales</taxon>
        <taxon>Orbiliaceae</taxon>
        <taxon>Orbilia</taxon>
    </lineage>
</organism>
<dbReference type="GO" id="GO:0016020">
    <property type="term" value="C:membrane"/>
    <property type="evidence" value="ECO:0007669"/>
    <property type="project" value="TreeGrafter"/>
</dbReference>
<dbReference type="PANTHER" id="PTHR10281:SF76">
    <property type="entry name" value="CALCUTTA CUP-RELATED"/>
    <property type="match status" value="1"/>
</dbReference>
<accession>A0AAV9V276</accession>
<dbReference type="SMART" id="SM01117">
    <property type="entry name" value="Cyt-b5"/>
    <property type="match status" value="1"/>
</dbReference>
<name>A0AAV9V276_9PEZI</name>
<feature type="region of interest" description="Disordered" evidence="2">
    <location>
        <begin position="1"/>
        <end position="39"/>
    </location>
</feature>
<evidence type="ECO:0000313" key="5">
    <source>
        <dbReference type="EMBL" id="KAK6353170.1"/>
    </source>
</evidence>
<dbReference type="GO" id="GO:0012505">
    <property type="term" value="C:endomembrane system"/>
    <property type="evidence" value="ECO:0007669"/>
    <property type="project" value="TreeGrafter"/>
</dbReference>
<dbReference type="EMBL" id="JAVHNQ010000003">
    <property type="protein sequence ID" value="KAK6353170.1"/>
    <property type="molecule type" value="Genomic_DNA"/>
</dbReference>
<dbReference type="Proteomes" id="UP001375240">
    <property type="component" value="Unassembled WGS sequence"/>
</dbReference>
<evidence type="ECO:0000259" key="4">
    <source>
        <dbReference type="SMART" id="SM01117"/>
    </source>
</evidence>
<evidence type="ECO:0000256" key="2">
    <source>
        <dbReference type="SAM" id="MobiDB-lite"/>
    </source>
</evidence>